<dbReference type="EMBL" id="KN833033">
    <property type="protein sequence ID" value="KIM76648.1"/>
    <property type="molecule type" value="Genomic_DNA"/>
</dbReference>
<feature type="region of interest" description="Disordered" evidence="1">
    <location>
        <begin position="101"/>
        <end position="121"/>
    </location>
</feature>
<evidence type="ECO:0000313" key="3">
    <source>
        <dbReference type="Proteomes" id="UP000054166"/>
    </source>
</evidence>
<evidence type="ECO:0000256" key="1">
    <source>
        <dbReference type="SAM" id="MobiDB-lite"/>
    </source>
</evidence>
<reference evidence="3" key="2">
    <citation type="submission" date="2015-01" db="EMBL/GenBank/DDBJ databases">
        <title>Evolutionary Origins and Diversification of the Mycorrhizal Mutualists.</title>
        <authorList>
            <consortium name="DOE Joint Genome Institute"/>
            <consortium name="Mycorrhizal Genomics Consortium"/>
            <person name="Kohler A."/>
            <person name="Kuo A."/>
            <person name="Nagy L.G."/>
            <person name="Floudas D."/>
            <person name="Copeland A."/>
            <person name="Barry K.W."/>
            <person name="Cichocki N."/>
            <person name="Veneault-Fourrey C."/>
            <person name="LaButti K."/>
            <person name="Lindquist E.A."/>
            <person name="Lipzen A."/>
            <person name="Lundell T."/>
            <person name="Morin E."/>
            <person name="Murat C."/>
            <person name="Riley R."/>
            <person name="Ohm R."/>
            <person name="Sun H."/>
            <person name="Tunlid A."/>
            <person name="Henrissat B."/>
            <person name="Grigoriev I.V."/>
            <person name="Hibbett D.S."/>
            <person name="Martin F."/>
        </authorList>
    </citation>
    <scope>NUCLEOTIDE SEQUENCE [LARGE SCALE GENOMIC DNA]</scope>
    <source>
        <strain evidence="3">F 1598</strain>
    </source>
</reference>
<accession>A0A0C3ARV6</accession>
<dbReference type="Proteomes" id="UP000054166">
    <property type="component" value="Unassembled WGS sequence"/>
</dbReference>
<proteinExistence type="predicted"/>
<name>A0A0C3ARV6_PILCF</name>
<evidence type="ECO:0000313" key="2">
    <source>
        <dbReference type="EMBL" id="KIM76648.1"/>
    </source>
</evidence>
<dbReference type="InParanoid" id="A0A0C3ARV6"/>
<keyword evidence="3" id="KW-1185">Reference proteome</keyword>
<organism evidence="2 3">
    <name type="scientific">Piloderma croceum (strain F 1598)</name>
    <dbReference type="NCBI Taxonomy" id="765440"/>
    <lineage>
        <taxon>Eukaryota</taxon>
        <taxon>Fungi</taxon>
        <taxon>Dikarya</taxon>
        <taxon>Basidiomycota</taxon>
        <taxon>Agaricomycotina</taxon>
        <taxon>Agaricomycetes</taxon>
        <taxon>Agaricomycetidae</taxon>
        <taxon>Atheliales</taxon>
        <taxon>Atheliaceae</taxon>
        <taxon>Piloderma</taxon>
    </lineage>
</organism>
<sequence>MSTSTMEFPFSLDGQPFTNSQTHSVPATQVESLTLPELMKNPHVQTMYNNWKDASAQIVQGAQMQHKLWTENNRLNAEIQTLQERHQQTLTQVQDSLTYLHSPSIAPSDSISHNGSGSHTS</sequence>
<feature type="region of interest" description="Disordered" evidence="1">
    <location>
        <begin position="1"/>
        <end position="25"/>
    </location>
</feature>
<gene>
    <name evidence="2" type="ORF">PILCRDRAFT_12690</name>
</gene>
<dbReference type="HOGENOM" id="CLU_2038919_0_0_1"/>
<protein>
    <submittedName>
        <fullName evidence="2">Uncharacterized protein</fullName>
    </submittedName>
</protein>
<dbReference type="AlphaFoldDB" id="A0A0C3ARV6"/>
<reference evidence="2 3" key="1">
    <citation type="submission" date="2014-04" db="EMBL/GenBank/DDBJ databases">
        <authorList>
            <consortium name="DOE Joint Genome Institute"/>
            <person name="Kuo A."/>
            <person name="Tarkka M."/>
            <person name="Buscot F."/>
            <person name="Kohler A."/>
            <person name="Nagy L.G."/>
            <person name="Floudas D."/>
            <person name="Copeland A."/>
            <person name="Barry K.W."/>
            <person name="Cichocki N."/>
            <person name="Veneault-Fourrey C."/>
            <person name="LaButti K."/>
            <person name="Lindquist E.A."/>
            <person name="Lipzen A."/>
            <person name="Lundell T."/>
            <person name="Morin E."/>
            <person name="Murat C."/>
            <person name="Sun H."/>
            <person name="Tunlid A."/>
            <person name="Henrissat B."/>
            <person name="Grigoriev I.V."/>
            <person name="Hibbett D.S."/>
            <person name="Martin F."/>
            <person name="Nordberg H.P."/>
            <person name="Cantor M.N."/>
            <person name="Hua S.X."/>
        </authorList>
    </citation>
    <scope>NUCLEOTIDE SEQUENCE [LARGE SCALE GENOMIC DNA]</scope>
    <source>
        <strain evidence="2 3">F 1598</strain>
    </source>
</reference>
<feature type="compositionally biased region" description="Polar residues" evidence="1">
    <location>
        <begin position="16"/>
        <end position="25"/>
    </location>
</feature>